<evidence type="ECO:0000313" key="4">
    <source>
        <dbReference type="Proteomes" id="UP000663881"/>
    </source>
</evidence>
<feature type="region of interest" description="Disordered" evidence="2">
    <location>
        <begin position="868"/>
        <end position="900"/>
    </location>
</feature>
<feature type="compositionally biased region" description="Low complexity" evidence="2">
    <location>
        <begin position="177"/>
        <end position="190"/>
    </location>
</feature>
<accession>A0A818UAH8</accession>
<feature type="region of interest" description="Disordered" evidence="2">
    <location>
        <begin position="2045"/>
        <end position="2087"/>
    </location>
</feature>
<keyword evidence="1" id="KW-0175">Coiled coil</keyword>
<evidence type="ECO:0000256" key="1">
    <source>
        <dbReference type="SAM" id="Coils"/>
    </source>
</evidence>
<organism evidence="3 4">
    <name type="scientific">Adineta steineri</name>
    <dbReference type="NCBI Taxonomy" id="433720"/>
    <lineage>
        <taxon>Eukaryota</taxon>
        <taxon>Metazoa</taxon>
        <taxon>Spiralia</taxon>
        <taxon>Gnathifera</taxon>
        <taxon>Rotifera</taxon>
        <taxon>Eurotatoria</taxon>
        <taxon>Bdelloidea</taxon>
        <taxon>Adinetida</taxon>
        <taxon>Adinetidae</taxon>
        <taxon>Adineta</taxon>
    </lineage>
</organism>
<reference evidence="3" key="1">
    <citation type="submission" date="2021-02" db="EMBL/GenBank/DDBJ databases">
        <authorList>
            <person name="Nowell W R."/>
        </authorList>
    </citation>
    <scope>NUCLEOTIDE SEQUENCE</scope>
</reference>
<dbReference type="EMBL" id="CAJOAY010000577">
    <property type="protein sequence ID" value="CAF3695761.1"/>
    <property type="molecule type" value="Genomic_DNA"/>
</dbReference>
<feature type="region of interest" description="Disordered" evidence="2">
    <location>
        <begin position="69"/>
        <end position="102"/>
    </location>
</feature>
<gene>
    <name evidence="3" type="ORF">OKA104_LOCUS12137</name>
</gene>
<proteinExistence type="predicted"/>
<protein>
    <submittedName>
        <fullName evidence="3">Uncharacterized protein</fullName>
    </submittedName>
</protein>
<evidence type="ECO:0000313" key="3">
    <source>
        <dbReference type="EMBL" id="CAF3695761.1"/>
    </source>
</evidence>
<dbReference type="Proteomes" id="UP000663881">
    <property type="component" value="Unassembled WGS sequence"/>
</dbReference>
<feature type="compositionally biased region" description="Polar residues" evidence="2">
    <location>
        <begin position="2077"/>
        <end position="2087"/>
    </location>
</feature>
<comment type="caution">
    <text evidence="3">The sequence shown here is derived from an EMBL/GenBank/DDBJ whole genome shotgun (WGS) entry which is preliminary data.</text>
</comment>
<feature type="coiled-coil region" evidence="1">
    <location>
        <begin position="2171"/>
        <end position="2224"/>
    </location>
</feature>
<feature type="region of interest" description="Disordered" evidence="2">
    <location>
        <begin position="151"/>
        <end position="338"/>
    </location>
</feature>
<feature type="compositionally biased region" description="Low complexity" evidence="2">
    <location>
        <begin position="518"/>
        <end position="532"/>
    </location>
</feature>
<feature type="region of interest" description="Disordered" evidence="2">
    <location>
        <begin position="518"/>
        <end position="546"/>
    </location>
</feature>
<feature type="compositionally biased region" description="Polar residues" evidence="2">
    <location>
        <begin position="1499"/>
        <end position="1517"/>
    </location>
</feature>
<feature type="compositionally biased region" description="Basic residues" evidence="2">
    <location>
        <begin position="156"/>
        <end position="167"/>
    </location>
</feature>
<sequence>MAESSTNPENGLFNIRSTPSNEHLCFAETLRDWRDPLLQGHERISAPVCPRCATCRCESLKNFPSTPITSVHHHKHDPSCPNFRHQHDHSKSLTRQPILNKRRAISHDPSVSILNTTKPIENSTLIHPIKQNSLTSKIPIRISIPTNKSAFSTSTIKHRSSNKKTKIPRLIASPNLSSSTTTTTTTTTTTNDQCEMDSLNDDIYPTSLTMSDNENMSSTKMNQLNNNNVNTQILVKKKRRYKRSTSTTSDKRQRRCRQKEGRHSKSRSSSNDLSSSSSPSSSIVPLRKKSRSYRASSPNQILSSLSDDSLSEPKQNRPHSTFISITDQSNHSSSPPPSLYLIQLTNKTNKINSFGLTKTITCVWKNTQTNTDDDDDQNISYPRYSIEQVQPICNQKKHSIPISSRNIILQCGQTDYWQNFESITDSTITSSCIKSTGSAFHLLSTSFDIKSNKTHTNPNGHIISITTTKRCQPSVLNQTKDVQWNIQGDGKQIRYSIIKSHSDDQLQKYQQLKRQYKAKYGTDSNTDSGSSSEQQNLSAPSNLHPENATNQIHKVLENISTNSNSKQTDNSLFYTDINHTLPSLVQQETINHVSFESPIISKPKKVSYASTDEDVDELSSHYIEDMNESITLTKNSPEQSNLQDDMDLKRSSIESSQITADSGVDIISEQKPYQPNITIPIDEQSSEELTNQNGILTLSEDSLGDIDLKLFTNNVLLPNQLITENSEHTTEHDTYFSAKSELCTDKDLYSGYELESITDEDDDYLKDDDLNEFIITSECTSSSPTSQPPTSSSSSIPPEFEFKLPSFGEWINRAFSTFLSETDKNPVEPILSSRSSSDVSIHGSHSTINTLSSTHVVTVLENQNISKNESINLSQAQSCSPDDDEQDDEHSLNDMSSSSLNSEKVDFDTYIIDSNYEKINPSITNEQNEIPFITKRSKSLLSSITSSIENDDQEVMNNEILQNDDNNSKQIILSNTDDLELLPHFEEFQYSSNSNDSLLQSDQHMDTATSSTDDLTKTNQYLSSNFYSKDSALDLSDDNFNRQHILDNDDEHEQIVSLTTLQDKTNDTDSYIDDETMQNNDTMICINDELYLTDEDKNNTQRTTSSSSSEHLIPKEKQTGMYYKAFGSAAAIQLAEQYRCEWLQEISSPINIEKPTIETDNDHHLRIVHQRQTIGDNEDEFYLSPQTLRSSYSCPNLISKSISCSISERSYSLATLDAYTHINITHETLERIWLSLLDVAYSDKDDYELDEYKLRHIIGLSNSYSNMNQSIIEKSRSHNDIFSTMEKTNQKFITKYKSKSFDITSLMKQSSSINNSANIGLLQGADISEPFADRLISTSVQSDLESMQSLEPELILNESTTPTSPVQQLPQVSPLTIKEPLNYVFNFSQQQQQQEDNDEYELESMFEIEDKPLDRSLSVEKEDSSPPPPIIQIESTYAELSKFRPHSLSTIPSSRASQYASSIDSDDVFEQENQLNKDNYDDNYQYHMSDDDHGVIGSEFSSPRSRPLSSIQSRPLSPEQYQQIKSINFADIDNNVWEQSINNEQILSEDFNNLSSIIAVESFDCKSPHIIDEIEPILVFHDNNHNTNSFVEQTDQTIIHPLIQEDYITIEQEFDINLDPNDLADRLGQLDHSANKTLVHQQEEIINIHIFDKNEQNSKFNIENLTTIVDEIHQINQIKVSTEQLLLQQSLNNDSKQSLTAMKPPNHCKIQRIDKVSDLEIMKQGKGFKIGYIDRQGTDQRVILTKRIEAGPDIMERDPHIRLPYKGRRLLNHLFSSVLFTNGYSSLQEDGKFQHSTESIEVPIIGTNPKHFDESDMISIDIDGPSTMLNSICESIVITQGSVYSNNSLKSQLEKPISQSISNQYSEHLRASHPIKKDKVEVIDSWHDHTIINGSSTPWRSPFKPTKKTQSSVNTTSTYNLLSHDTKQSPTNTDKQIKLTHEIALSPIPIIIEKCYQTTATSPITFPQTVDRSSQYSPPMKSDQGLQCYFETITSYTQVSPYQIPGLLKTQDGIQTYNNNNNSSQFHTLTTHGTKLERSADSGILVDDNHHIPPRKSNSSVQVDRKSSSSDSEDTSELTTRPIIQQTSPLINHTYENTIIDNPSLNTSTTEIEQEISQLCRERAHILDLLSLNWSRSNIWVELTEAKLNYIIGETDALLRALSFDSTSVDNETVKLKMQQYEEDMAALTRQHLVVYRERLEASKKQLDIKIDELELRKSSLENHPTNRISTYEHTPRLINIKRSKSFLSTSAENLTTQTNQEIIASHPQLLDVSFLTSKTSGLPSRFTDNRSNNNNHETIRTIHRPTPRYPMSNNPKYDYNNGNLSHMEGLSKSQQAILDETDKLVKDSQQLHTESASQFERARESLLSSETPIRLARANMAASRLESYSGKKTYLPNDVTLAELFKYEQSLAKETAKNTRQLYTKTTTKS</sequence>
<feature type="compositionally biased region" description="Polar residues" evidence="2">
    <location>
        <begin position="206"/>
        <end position="221"/>
    </location>
</feature>
<feature type="compositionally biased region" description="Polar residues" evidence="2">
    <location>
        <begin position="868"/>
        <end position="880"/>
    </location>
</feature>
<name>A0A818UAH8_9BILA</name>
<feature type="region of interest" description="Disordered" evidence="2">
    <location>
        <begin position="1478"/>
        <end position="1517"/>
    </location>
</feature>
<evidence type="ECO:0000256" key="2">
    <source>
        <dbReference type="SAM" id="MobiDB-lite"/>
    </source>
</evidence>
<feature type="compositionally biased region" description="Polar residues" evidence="2">
    <location>
        <begin position="1006"/>
        <end position="1015"/>
    </location>
</feature>
<feature type="compositionally biased region" description="Polar residues" evidence="2">
    <location>
        <begin position="318"/>
        <end position="333"/>
    </location>
</feature>
<feature type="compositionally biased region" description="Low complexity" evidence="2">
    <location>
        <begin position="267"/>
        <end position="282"/>
    </location>
</feature>
<feature type="region of interest" description="Disordered" evidence="2">
    <location>
        <begin position="777"/>
        <end position="798"/>
    </location>
</feature>
<feature type="region of interest" description="Disordered" evidence="2">
    <location>
        <begin position="995"/>
        <end position="1015"/>
    </location>
</feature>